<dbReference type="OMA" id="ETVKGHR"/>
<evidence type="ECO:0000256" key="1">
    <source>
        <dbReference type="SAM" id="MobiDB-lite"/>
    </source>
</evidence>
<evidence type="ECO:0000313" key="3">
    <source>
        <dbReference type="Proteomes" id="UP000694545"/>
    </source>
</evidence>
<dbReference type="PANTHER" id="PTHR47115:SF1">
    <property type="entry name" value="COILED-COIL DOMAIN-CONTAINING PROTEIN 183"/>
    <property type="match status" value="1"/>
</dbReference>
<dbReference type="Ensembl" id="ENSVKKT00000003514.1">
    <property type="protein sequence ID" value="ENSVKKP00000003419.1"/>
    <property type="gene ID" value="ENSVKKG00000002646.1"/>
</dbReference>
<keyword evidence="3" id="KW-1185">Reference proteome</keyword>
<dbReference type="Proteomes" id="UP000694545">
    <property type="component" value="Unplaced"/>
</dbReference>
<accession>A0A8D2KRU9</accession>
<sequence>SHGPTLSRPWQEARALLSSHVFDRMNAHNVLLFEVKRRGKLLEDLQLRLQQLLDLGTASPESQLQLQMIRQLENSIEKMRVKITTAGKTCMLYTKMLDVLREELSHFPFILDDLESRVGVYQVELKGMHLMAVDAIEAMEALVAEKKFRENSLSIQKKQIERIRTKDASERHRRMVSRSPEDGKWSARDRPQQSRQAQGLRPSGCPAQGQGTGWGAARPPGPLCPGGTPAQLLRTRPPAPGEAGR</sequence>
<dbReference type="InterPro" id="IPR043247">
    <property type="entry name" value="CCDC183"/>
</dbReference>
<dbReference type="AlphaFoldDB" id="A0A8D2KRU9"/>
<reference evidence="2" key="2">
    <citation type="submission" date="2025-09" db="UniProtKB">
        <authorList>
            <consortium name="Ensembl"/>
        </authorList>
    </citation>
    <scope>IDENTIFICATION</scope>
</reference>
<name>A0A8D2KRU9_VARKO</name>
<proteinExistence type="predicted"/>
<dbReference type="PANTHER" id="PTHR47115">
    <property type="entry name" value="COILED-COIL DOMAIN-CONTAINING PROTEIN 183"/>
    <property type="match status" value="1"/>
</dbReference>
<protein>
    <submittedName>
        <fullName evidence="2">Uncharacterized protein</fullName>
    </submittedName>
</protein>
<evidence type="ECO:0000313" key="2">
    <source>
        <dbReference type="Ensembl" id="ENSVKKP00000003419.1"/>
    </source>
</evidence>
<feature type="compositionally biased region" description="Basic and acidic residues" evidence="1">
    <location>
        <begin position="179"/>
        <end position="192"/>
    </location>
</feature>
<reference evidence="2" key="1">
    <citation type="submission" date="2025-08" db="UniProtKB">
        <authorList>
            <consortium name="Ensembl"/>
        </authorList>
    </citation>
    <scope>IDENTIFICATION</scope>
</reference>
<organism evidence="2 3">
    <name type="scientific">Varanus komodoensis</name>
    <name type="common">Komodo dragon</name>
    <dbReference type="NCBI Taxonomy" id="61221"/>
    <lineage>
        <taxon>Eukaryota</taxon>
        <taxon>Metazoa</taxon>
        <taxon>Chordata</taxon>
        <taxon>Craniata</taxon>
        <taxon>Vertebrata</taxon>
        <taxon>Euteleostomi</taxon>
        <taxon>Lepidosauria</taxon>
        <taxon>Squamata</taxon>
        <taxon>Bifurcata</taxon>
        <taxon>Unidentata</taxon>
        <taxon>Episquamata</taxon>
        <taxon>Toxicofera</taxon>
        <taxon>Anguimorpha</taxon>
        <taxon>Paleoanguimorpha</taxon>
        <taxon>Varanoidea</taxon>
        <taxon>Varanidae</taxon>
        <taxon>Varanus</taxon>
    </lineage>
</organism>
<feature type="region of interest" description="Disordered" evidence="1">
    <location>
        <begin position="164"/>
        <end position="245"/>
    </location>
</feature>